<dbReference type="GO" id="GO:0006281">
    <property type="term" value="P:DNA repair"/>
    <property type="evidence" value="ECO:0007669"/>
    <property type="project" value="TreeGrafter"/>
</dbReference>
<gene>
    <name evidence="9" type="ORF">BECKSD772D_GA0070982_10799</name>
    <name evidence="8" type="ORF">BECKSD772E_GA0070983_10069</name>
    <name evidence="7" type="ORF">BECKSD772F_GA0070984_10059</name>
</gene>
<name>A0A450Y5F5_9GAMM</name>
<dbReference type="InterPro" id="IPR011545">
    <property type="entry name" value="DEAD/DEAH_box_helicase_dom"/>
</dbReference>
<comment type="catalytic activity">
    <reaction evidence="4">
        <text>Couples ATP hydrolysis with the unwinding of duplex DNA by translocating in the 3'-5' direction.</text>
        <dbReference type="EC" id="5.6.2.4"/>
    </reaction>
</comment>
<dbReference type="GO" id="GO:0043590">
    <property type="term" value="C:bacterial nucleoid"/>
    <property type="evidence" value="ECO:0007669"/>
    <property type="project" value="TreeGrafter"/>
</dbReference>
<dbReference type="EMBL" id="CAADHB010000079">
    <property type="protein sequence ID" value="VFK80012.1"/>
    <property type="molecule type" value="Genomic_DNA"/>
</dbReference>
<dbReference type="SUPFAM" id="SSF52540">
    <property type="entry name" value="P-loop containing nucleoside triphosphate hydrolases"/>
    <property type="match status" value="1"/>
</dbReference>
<dbReference type="GO" id="GO:0005737">
    <property type="term" value="C:cytoplasm"/>
    <property type="evidence" value="ECO:0007669"/>
    <property type="project" value="TreeGrafter"/>
</dbReference>
<accession>A0A450Y5F5</accession>
<evidence type="ECO:0000256" key="1">
    <source>
        <dbReference type="ARBA" id="ARBA00005446"/>
    </source>
</evidence>
<dbReference type="EMBL" id="CAADFR010000005">
    <property type="protein sequence ID" value="VFK36760.1"/>
    <property type="molecule type" value="Genomic_DNA"/>
</dbReference>
<sequence length="102" mass="10928">MIRHLLGGESAAAVFPTGGGKSLCYQLPALLLPCVTLVVSPLMMKDRIDALAARGIQARRLNSSLTGEAYREVMAQLRKGALPLLYVAPERPSEAVPQTNEP</sequence>
<dbReference type="EC" id="5.6.2.4" evidence="5"/>
<feature type="domain" description="DEAD/DEAH-box helicase" evidence="6">
    <location>
        <begin position="2"/>
        <end position="92"/>
    </location>
</feature>
<dbReference type="GO" id="GO:0003677">
    <property type="term" value="F:DNA binding"/>
    <property type="evidence" value="ECO:0007669"/>
    <property type="project" value="UniProtKB-KW"/>
</dbReference>
<evidence type="ECO:0000313" key="8">
    <source>
        <dbReference type="EMBL" id="VFK40349.1"/>
    </source>
</evidence>
<dbReference type="Pfam" id="PF00270">
    <property type="entry name" value="DEAD"/>
    <property type="match status" value="1"/>
</dbReference>
<keyword evidence="3" id="KW-0413">Isomerase</keyword>
<dbReference type="PANTHER" id="PTHR13710">
    <property type="entry name" value="DNA HELICASE RECQ FAMILY MEMBER"/>
    <property type="match status" value="1"/>
</dbReference>
<evidence type="ECO:0000256" key="2">
    <source>
        <dbReference type="ARBA" id="ARBA00023125"/>
    </source>
</evidence>
<dbReference type="GO" id="GO:0006310">
    <property type="term" value="P:DNA recombination"/>
    <property type="evidence" value="ECO:0007669"/>
    <property type="project" value="TreeGrafter"/>
</dbReference>
<dbReference type="GO" id="GO:0009378">
    <property type="term" value="F:four-way junction helicase activity"/>
    <property type="evidence" value="ECO:0007669"/>
    <property type="project" value="TreeGrafter"/>
</dbReference>
<evidence type="ECO:0000313" key="7">
    <source>
        <dbReference type="EMBL" id="VFK36760.1"/>
    </source>
</evidence>
<proteinExistence type="inferred from homology"/>
<dbReference type="Gene3D" id="3.40.50.300">
    <property type="entry name" value="P-loop containing nucleotide triphosphate hydrolases"/>
    <property type="match status" value="1"/>
</dbReference>
<dbReference type="GO" id="GO:0005524">
    <property type="term" value="F:ATP binding"/>
    <property type="evidence" value="ECO:0007669"/>
    <property type="project" value="InterPro"/>
</dbReference>
<organism evidence="7">
    <name type="scientific">Candidatus Kentrum sp. SD</name>
    <dbReference type="NCBI Taxonomy" id="2126332"/>
    <lineage>
        <taxon>Bacteria</taxon>
        <taxon>Pseudomonadati</taxon>
        <taxon>Pseudomonadota</taxon>
        <taxon>Gammaproteobacteria</taxon>
        <taxon>Candidatus Kentrum</taxon>
    </lineage>
</organism>
<dbReference type="PANTHER" id="PTHR13710:SF105">
    <property type="entry name" value="ATP-DEPENDENT DNA HELICASE Q1"/>
    <property type="match status" value="1"/>
</dbReference>
<comment type="similarity">
    <text evidence="1">Belongs to the helicase family. RecQ subfamily.</text>
</comment>
<evidence type="ECO:0000313" key="9">
    <source>
        <dbReference type="EMBL" id="VFK80012.1"/>
    </source>
</evidence>
<evidence type="ECO:0000259" key="6">
    <source>
        <dbReference type="Pfam" id="PF00270"/>
    </source>
</evidence>
<evidence type="ECO:0000256" key="4">
    <source>
        <dbReference type="ARBA" id="ARBA00034617"/>
    </source>
</evidence>
<dbReference type="GO" id="GO:0043138">
    <property type="term" value="F:3'-5' DNA helicase activity"/>
    <property type="evidence" value="ECO:0007669"/>
    <property type="project" value="UniProtKB-EC"/>
</dbReference>
<dbReference type="InterPro" id="IPR027417">
    <property type="entry name" value="P-loop_NTPase"/>
</dbReference>
<dbReference type="EMBL" id="CAADFU010000006">
    <property type="protein sequence ID" value="VFK40349.1"/>
    <property type="molecule type" value="Genomic_DNA"/>
</dbReference>
<dbReference type="AlphaFoldDB" id="A0A450Y5F5"/>
<keyword evidence="2" id="KW-0238">DNA-binding</keyword>
<dbReference type="GO" id="GO:0030894">
    <property type="term" value="C:replisome"/>
    <property type="evidence" value="ECO:0007669"/>
    <property type="project" value="TreeGrafter"/>
</dbReference>
<reference evidence="7" key="1">
    <citation type="submission" date="2019-02" db="EMBL/GenBank/DDBJ databases">
        <authorList>
            <person name="Gruber-Vodicka R. H."/>
            <person name="Seah K. B. B."/>
        </authorList>
    </citation>
    <scope>NUCLEOTIDE SEQUENCE</scope>
    <source>
        <strain evidence="9">BECK_S127</strain>
        <strain evidence="8">BECK_S1320</strain>
        <strain evidence="7">BECK_S1321</strain>
    </source>
</reference>
<protein>
    <recommendedName>
        <fullName evidence="5">DNA 3'-5' helicase</fullName>
        <ecNumber evidence="5">5.6.2.4</ecNumber>
    </recommendedName>
</protein>
<evidence type="ECO:0000256" key="3">
    <source>
        <dbReference type="ARBA" id="ARBA00023235"/>
    </source>
</evidence>
<evidence type="ECO:0000256" key="5">
    <source>
        <dbReference type="ARBA" id="ARBA00034808"/>
    </source>
</evidence>